<sequence>MATNTTDRQLVWVVLAIVGALVVLPVFAMGFGVMGMGPMMGGTWDHGMWGASDGGSGWMFVVGVGMPLLFLALFAGAGYLGYRALTSASGSADHAMEELRSAYARGDIDDEEFERRRERLETEH</sequence>
<feature type="transmembrane region" description="Helical" evidence="1">
    <location>
        <begin position="57"/>
        <end position="82"/>
    </location>
</feature>
<keyword evidence="1" id="KW-0812">Transmembrane</keyword>
<evidence type="ECO:0000313" key="3">
    <source>
        <dbReference type="EMBL" id="SFS09848.1"/>
    </source>
</evidence>
<evidence type="ECO:0000256" key="1">
    <source>
        <dbReference type="SAM" id="Phobius"/>
    </source>
</evidence>
<protein>
    <submittedName>
        <fullName evidence="3">Putative membrane protein</fullName>
    </submittedName>
</protein>
<evidence type="ECO:0000259" key="2">
    <source>
        <dbReference type="Pfam" id="PF09851"/>
    </source>
</evidence>
<dbReference type="Pfam" id="PF09851">
    <property type="entry name" value="SHOCT"/>
    <property type="match status" value="1"/>
</dbReference>
<keyword evidence="1" id="KW-0472">Membrane</keyword>
<dbReference type="AlphaFoldDB" id="A0A1I6M2J4"/>
<dbReference type="EMBL" id="FOZK01000004">
    <property type="protein sequence ID" value="SFS09848.1"/>
    <property type="molecule type" value="Genomic_DNA"/>
</dbReference>
<dbReference type="RefSeq" id="WP_089818306.1">
    <property type="nucleotide sequence ID" value="NZ_FOZK01000004.1"/>
</dbReference>
<keyword evidence="1" id="KW-1133">Transmembrane helix</keyword>
<dbReference type="STRING" id="767519.SAMN05216559_3599"/>
<proteinExistence type="predicted"/>
<feature type="domain" description="SHOCT" evidence="2">
    <location>
        <begin position="95"/>
        <end position="120"/>
    </location>
</feature>
<feature type="transmembrane region" description="Helical" evidence="1">
    <location>
        <begin position="12"/>
        <end position="37"/>
    </location>
</feature>
<keyword evidence="4" id="KW-1185">Reference proteome</keyword>
<dbReference type="InterPro" id="IPR018649">
    <property type="entry name" value="SHOCT"/>
</dbReference>
<accession>A0A1I6M2J4</accession>
<organism evidence="3 4">
    <name type="scientific">Halomicrobium zhouii</name>
    <dbReference type="NCBI Taxonomy" id="767519"/>
    <lineage>
        <taxon>Archaea</taxon>
        <taxon>Methanobacteriati</taxon>
        <taxon>Methanobacteriota</taxon>
        <taxon>Stenosarchaea group</taxon>
        <taxon>Halobacteria</taxon>
        <taxon>Halobacteriales</taxon>
        <taxon>Haloarculaceae</taxon>
        <taxon>Halomicrobium</taxon>
    </lineage>
</organism>
<gene>
    <name evidence="3" type="ORF">SAMN05216559_3599</name>
</gene>
<name>A0A1I6M2J4_9EURY</name>
<reference evidence="3 4" key="1">
    <citation type="submission" date="2016-10" db="EMBL/GenBank/DDBJ databases">
        <authorList>
            <person name="de Groot N.N."/>
        </authorList>
    </citation>
    <scope>NUCLEOTIDE SEQUENCE [LARGE SCALE GENOMIC DNA]</scope>
    <source>
        <strain evidence="3 4">CGMCC 1.10457</strain>
    </source>
</reference>
<dbReference type="Proteomes" id="UP000199062">
    <property type="component" value="Unassembled WGS sequence"/>
</dbReference>
<evidence type="ECO:0000313" key="4">
    <source>
        <dbReference type="Proteomes" id="UP000199062"/>
    </source>
</evidence>